<dbReference type="Proteomes" id="UP001185092">
    <property type="component" value="Unassembled WGS sequence"/>
</dbReference>
<evidence type="ECO:0000256" key="1">
    <source>
        <dbReference type="SAM" id="Coils"/>
    </source>
</evidence>
<evidence type="ECO:0000259" key="3">
    <source>
        <dbReference type="Pfam" id="PF02470"/>
    </source>
</evidence>
<dbReference type="InterPro" id="IPR003399">
    <property type="entry name" value="Mce/MlaD"/>
</dbReference>
<keyword evidence="1" id="KW-0175">Coiled coil</keyword>
<dbReference type="Pfam" id="PF02470">
    <property type="entry name" value="MlaD"/>
    <property type="match status" value="1"/>
</dbReference>
<comment type="caution">
    <text evidence="4">The sequence shown here is derived from an EMBL/GenBank/DDBJ whole genome shotgun (WGS) entry which is preliminary data.</text>
</comment>
<sequence length="298" mass="32877">MSKEFKVGIFGIAALVVFYFGFNFLKGSGVLSSMNHYYAVYDNVQGLTASNPVIYKGVEVGSVEKITLMKDRKILVELSVKKGLALDVNTVADLTSMGIMGNKGVVLKEMELYSGHVLHNGDTLQSAMEEDITEVLKKAAMPLAAKVDSLLLDFNGTGTSIKQTLASFKKTSDDLDMVMLNNQRELSSAISNFNQLAMKLNHTMDSLQPVVSNFGEVSEDLKNELPQTLENASKLMKNMNQTLAKINEGQGTIGKFVNNDSLYNNLNKSMVSLDSLLIDLREHPKRYVHFSVFGKKDK</sequence>
<proteinExistence type="predicted"/>
<keyword evidence="5" id="KW-1185">Reference proteome</keyword>
<feature type="transmembrane region" description="Helical" evidence="2">
    <location>
        <begin position="7"/>
        <end position="25"/>
    </location>
</feature>
<organism evidence="4 5">
    <name type="scientific">Aureibacter tunicatorum</name>
    <dbReference type="NCBI Taxonomy" id="866807"/>
    <lineage>
        <taxon>Bacteria</taxon>
        <taxon>Pseudomonadati</taxon>
        <taxon>Bacteroidota</taxon>
        <taxon>Cytophagia</taxon>
        <taxon>Cytophagales</taxon>
        <taxon>Persicobacteraceae</taxon>
        <taxon>Aureibacter</taxon>
    </lineage>
</organism>
<gene>
    <name evidence="4" type="ORF">HNQ88_001304</name>
</gene>
<feature type="domain" description="Mce/MlaD" evidence="3">
    <location>
        <begin position="35"/>
        <end position="107"/>
    </location>
</feature>
<evidence type="ECO:0000313" key="4">
    <source>
        <dbReference type="EMBL" id="MDR6238328.1"/>
    </source>
</evidence>
<reference evidence="4" key="1">
    <citation type="submission" date="2023-07" db="EMBL/GenBank/DDBJ databases">
        <title>Genomic Encyclopedia of Type Strains, Phase IV (KMG-IV): sequencing the most valuable type-strain genomes for metagenomic binning, comparative biology and taxonomic classification.</title>
        <authorList>
            <person name="Goeker M."/>
        </authorList>
    </citation>
    <scope>NUCLEOTIDE SEQUENCE</scope>
    <source>
        <strain evidence="4">DSM 26174</strain>
    </source>
</reference>
<name>A0AAE3XLR0_9BACT</name>
<feature type="coiled-coil region" evidence="1">
    <location>
        <begin position="218"/>
        <end position="249"/>
    </location>
</feature>
<evidence type="ECO:0000256" key="2">
    <source>
        <dbReference type="SAM" id="Phobius"/>
    </source>
</evidence>
<dbReference type="PANTHER" id="PTHR33371:SF4">
    <property type="entry name" value="INTERMEMBRANE PHOSPHOLIPID TRANSPORT SYSTEM BINDING PROTEIN MLAD"/>
    <property type="match status" value="1"/>
</dbReference>
<dbReference type="AlphaFoldDB" id="A0AAE3XLR0"/>
<protein>
    <submittedName>
        <fullName evidence="4">Phospholipid/cholesterol/gamma-HCH transport system substrate-binding protein</fullName>
    </submittedName>
</protein>
<keyword evidence="2" id="KW-1133">Transmembrane helix</keyword>
<dbReference type="RefSeq" id="WP_309937808.1">
    <property type="nucleotide sequence ID" value="NZ_AP025305.1"/>
</dbReference>
<dbReference type="EMBL" id="JAVDQD010000001">
    <property type="protein sequence ID" value="MDR6238328.1"/>
    <property type="molecule type" value="Genomic_DNA"/>
</dbReference>
<keyword evidence="2" id="KW-0812">Transmembrane</keyword>
<keyword evidence="2" id="KW-0472">Membrane</keyword>
<dbReference type="InterPro" id="IPR052336">
    <property type="entry name" value="MlaD_Phospholipid_Transporter"/>
</dbReference>
<accession>A0AAE3XLR0</accession>
<evidence type="ECO:0000313" key="5">
    <source>
        <dbReference type="Proteomes" id="UP001185092"/>
    </source>
</evidence>
<dbReference type="PANTHER" id="PTHR33371">
    <property type="entry name" value="INTERMEMBRANE PHOSPHOLIPID TRANSPORT SYSTEM BINDING PROTEIN MLAD-RELATED"/>
    <property type="match status" value="1"/>
</dbReference>